<organism evidence="6 9">
    <name type="scientific">Pseudoduganella plicata</name>
    <dbReference type="NCBI Taxonomy" id="321984"/>
    <lineage>
        <taxon>Bacteria</taxon>
        <taxon>Pseudomonadati</taxon>
        <taxon>Pseudomonadota</taxon>
        <taxon>Betaproteobacteria</taxon>
        <taxon>Burkholderiales</taxon>
        <taxon>Oxalobacteraceae</taxon>
        <taxon>Telluria group</taxon>
        <taxon>Pseudoduganella</taxon>
    </lineage>
</organism>
<protein>
    <submittedName>
        <fullName evidence="6">Polysaccharide deacetylase</fullName>
    </submittedName>
</protein>
<feature type="signal peptide" evidence="4">
    <location>
        <begin position="1"/>
        <end position="20"/>
    </location>
</feature>
<dbReference type="AlphaFoldDB" id="A0A4P7BLE6"/>
<dbReference type="SUPFAM" id="SSF88713">
    <property type="entry name" value="Glycoside hydrolase/deacetylase"/>
    <property type="match status" value="1"/>
</dbReference>
<reference evidence="6" key="3">
    <citation type="submission" date="2022-12" db="EMBL/GenBank/DDBJ databases">
        <authorList>
            <person name="Sun Q."/>
            <person name="Kim S."/>
        </authorList>
    </citation>
    <scope>NUCLEOTIDE SEQUENCE</scope>
    <source>
        <strain evidence="6">KCTC 12344</strain>
    </source>
</reference>
<keyword evidence="2" id="KW-0378">Hydrolase</keyword>
<accession>A0A4P7BLE6</accession>
<dbReference type="InterPro" id="IPR011330">
    <property type="entry name" value="Glyco_hydro/deAcase_b/a-brl"/>
</dbReference>
<dbReference type="Gene3D" id="3.20.20.370">
    <property type="entry name" value="Glycoside hydrolase/deacetylase"/>
    <property type="match status" value="1"/>
</dbReference>
<feature type="region of interest" description="Disordered" evidence="3">
    <location>
        <begin position="280"/>
        <end position="305"/>
    </location>
</feature>
<dbReference type="RefSeq" id="WP_134387244.1">
    <property type="nucleotide sequence ID" value="NZ_BMWW01000002.1"/>
</dbReference>
<evidence type="ECO:0000256" key="2">
    <source>
        <dbReference type="ARBA" id="ARBA00022801"/>
    </source>
</evidence>
<keyword evidence="1" id="KW-0479">Metal-binding</keyword>
<evidence type="ECO:0000313" key="6">
    <source>
        <dbReference type="EMBL" id="GGY82951.1"/>
    </source>
</evidence>
<evidence type="ECO:0000259" key="5">
    <source>
        <dbReference type="PROSITE" id="PS51677"/>
    </source>
</evidence>
<proteinExistence type="predicted"/>
<evidence type="ECO:0000256" key="4">
    <source>
        <dbReference type="SAM" id="SignalP"/>
    </source>
</evidence>
<feature type="chain" id="PRO_5044606991" evidence="4">
    <location>
        <begin position="21"/>
        <end position="305"/>
    </location>
</feature>
<dbReference type="InterPro" id="IPR050248">
    <property type="entry name" value="Polysacc_deacetylase_ArnD"/>
</dbReference>
<evidence type="ECO:0000313" key="7">
    <source>
        <dbReference type="EMBL" id="QBQ38545.1"/>
    </source>
</evidence>
<sequence length="305" mass="32318">MFGTTLALLGALLASATALAQPPERFDIAITVDDLPAHGPLPSGMTRADIAASHVALFKARGVPEAFGFVNANRLEQEPDSAAALATWRSAGHPLGNHAYSHLSLDAAPTLAAWQADVAAGEAAVAARMTGQDWRWFRYPYLSTGTDPVRRGAALAWLTAQGYRLAGVSVSFDDWAYTDAYTHCLARNDSAAIGAMKKQYLDEVDDGIARMKAASRQLFGRVIPQVLLTHVGAWSAATLPDVLERLEAAGARYVTLASAQADAAYAQAAGGDVVENEARRRGIALPRPPARRLDPATVCRQGSAD</sequence>
<reference evidence="7 8" key="2">
    <citation type="submission" date="2019-03" db="EMBL/GenBank/DDBJ databases">
        <title>Draft Genome Sequences of Six Type Strains of the Genus Massilia.</title>
        <authorList>
            <person name="Miess H."/>
            <person name="Frediansyhah A."/>
            <person name="Gross H."/>
        </authorList>
    </citation>
    <scope>NUCLEOTIDE SEQUENCE [LARGE SCALE GENOMIC DNA]</scope>
    <source>
        <strain evidence="7 8">DSM 17505</strain>
    </source>
</reference>
<dbReference type="PANTHER" id="PTHR10587:SF133">
    <property type="entry name" value="CHITIN DEACETYLASE 1-RELATED"/>
    <property type="match status" value="1"/>
</dbReference>
<dbReference type="GO" id="GO:0005975">
    <property type="term" value="P:carbohydrate metabolic process"/>
    <property type="evidence" value="ECO:0007669"/>
    <property type="project" value="InterPro"/>
</dbReference>
<dbReference type="Pfam" id="PF01522">
    <property type="entry name" value="Polysacc_deac_1"/>
    <property type="match status" value="1"/>
</dbReference>
<dbReference type="EMBL" id="BMWW01000002">
    <property type="protein sequence ID" value="GGY82951.1"/>
    <property type="molecule type" value="Genomic_DNA"/>
</dbReference>
<reference evidence="6" key="1">
    <citation type="journal article" date="2014" name="Int. J. Syst. Evol. Microbiol.">
        <title>Complete genome sequence of Corynebacterium casei LMG S-19264T (=DSM 44701T), isolated from a smear-ripened cheese.</title>
        <authorList>
            <consortium name="US DOE Joint Genome Institute (JGI-PGF)"/>
            <person name="Walter F."/>
            <person name="Albersmeier A."/>
            <person name="Kalinowski J."/>
            <person name="Ruckert C."/>
        </authorList>
    </citation>
    <scope>NUCLEOTIDE SEQUENCE</scope>
    <source>
        <strain evidence="6">KCTC 12344</strain>
    </source>
</reference>
<evidence type="ECO:0000256" key="1">
    <source>
        <dbReference type="ARBA" id="ARBA00022723"/>
    </source>
</evidence>
<feature type="domain" description="NodB homology" evidence="5">
    <location>
        <begin position="26"/>
        <end position="254"/>
    </location>
</feature>
<evidence type="ECO:0000256" key="3">
    <source>
        <dbReference type="SAM" id="MobiDB-lite"/>
    </source>
</evidence>
<dbReference type="Proteomes" id="UP000294359">
    <property type="component" value="Chromosome"/>
</dbReference>
<dbReference type="InterPro" id="IPR002509">
    <property type="entry name" value="NODB_dom"/>
</dbReference>
<dbReference type="PROSITE" id="PS51677">
    <property type="entry name" value="NODB"/>
    <property type="match status" value="1"/>
</dbReference>
<dbReference type="OrthoDB" id="115239at2"/>
<dbReference type="Proteomes" id="UP000619512">
    <property type="component" value="Unassembled WGS sequence"/>
</dbReference>
<dbReference type="EMBL" id="CP038026">
    <property type="protein sequence ID" value="QBQ38545.1"/>
    <property type="molecule type" value="Genomic_DNA"/>
</dbReference>
<keyword evidence="8" id="KW-1185">Reference proteome</keyword>
<evidence type="ECO:0000313" key="9">
    <source>
        <dbReference type="Proteomes" id="UP000619512"/>
    </source>
</evidence>
<dbReference type="GO" id="GO:0046872">
    <property type="term" value="F:metal ion binding"/>
    <property type="evidence" value="ECO:0007669"/>
    <property type="project" value="UniProtKB-KW"/>
</dbReference>
<keyword evidence="4" id="KW-0732">Signal</keyword>
<dbReference type="GO" id="GO:0016810">
    <property type="term" value="F:hydrolase activity, acting on carbon-nitrogen (but not peptide) bonds"/>
    <property type="evidence" value="ECO:0007669"/>
    <property type="project" value="InterPro"/>
</dbReference>
<gene>
    <name evidence="7" type="ORF">E1742_21960</name>
    <name evidence="6" type="ORF">GCM10007388_14910</name>
</gene>
<evidence type="ECO:0000313" key="8">
    <source>
        <dbReference type="Proteomes" id="UP000294359"/>
    </source>
</evidence>
<dbReference type="PANTHER" id="PTHR10587">
    <property type="entry name" value="GLYCOSYL TRANSFERASE-RELATED"/>
    <property type="match status" value="1"/>
</dbReference>
<dbReference type="GO" id="GO:0016020">
    <property type="term" value="C:membrane"/>
    <property type="evidence" value="ECO:0007669"/>
    <property type="project" value="TreeGrafter"/>
</dbReference>
<name>A0A4P7BLE6_9BURK</name>